<dbReference type="GeneID" id="111106698"/>
<name>A0A8B8B2B9_CRAVI</name>
<dbReference type="GO" id="GO:0006790">
    <property type="term" value="P:sulfur compound metabolic process"/>
    <property type="evidence" value="ECO:0007669"/>
    <property type="project" value="TreeGrafter"/>
</dbReference>
<organism evidence="2 3">
    <name type="scientific">Crassostrea virginica</name>
    <name type="common">Eastern oyster</name>
    <dbReference type="NCBI Taxonomy" id="6565"/>
    <lineage>
        <taxon>Eukaryota</taxon>
        <taxon>Metazoa</taxon>
        <taxon>Spiralia</taxon>
        <taxon>Lophotrochozoa</taxon>
        <taxon>Mollusca</taxon>
        <taxon>Bivalvia</taxon>
        <taxon>Autobranchia</taxon>
        <taxon>Pteriomorphia</taxon>
        <taxon>Ostreida</taxon>
        <taxon>Ostreoidea</taxon>
        <taxon>Ostreidae</taxon>
        <taxon>Crassostrea</taxon>
    </lineage>
</organism>
<protein>
    <submittedName>
        <fullName evidence="3">Uncharacterized protein LOC111106698 isoform X1</fullName>
    </submittedName>
</protein>
<dbReference type="GO" id="GO:0001517">
    <property type="term" value="F:N-acetylglucosamine 6-O-sulfotransferase activity"/>
    <property type="evidence" value="ECO:0007669"/>
    <property type="project" value="TreeGrafter"/>
</dbReference>
<dbReference type="OrthoDB" id="5987729at2759"/>
<dbReference type="InterPro" id="IPR051135">
    <property type="entry name" value="Gal/GlcNAc/GalNAc_ST"/>
</dbReference>
<dbReference type="GO" id="GO:0006044">
    <property type="term" value="P:N-acetylglucosamine metabolic process"/>
    <property type="evidence" value="ECO:0007669"/>
    <property type="project" value="TreeGrafter"/>
</dbReference>
<dbReference type="KEGG" id="cvn:111106698"/>
<feature type="domain" description="Sulfotransferase" evidence="1">
    <location>
        <begin position="76"/>
        <end position="343"/>
    </location>
</feature>
<evidence type="ECO:0000259" key="1">
    <source>
        <dbReference type="Pfam" id="PF00685"/>
    </source>
</evidence>
<sequence>MMGMMSMPSRYVILSVRYSFLFLGFLVAFYTFMTVKGRGPFAVMNSLRMGSLFCLSEPKPAHLSDHNFFKDNTQQRLVVAYMRGGSTLTADLVRHTERDFYVFEPLHGISQAVKRNDSIQFLNGTKRSIEEKELESVYTEILFHWLTCNFHKIDIPGLTDAFIRYHTPEHRNYYACINPKNTTKSVIELVEQCIPLLQIKCHKAHSRTLKTIRLPVAMAGKLLEWLPNLKILHLIRDPRGIVNSQFEQVVTEGKNLSTSSEELCQTISKDVKSFSELHRCHGSRILSVIYENLCQNPHTMVKQLFDFFGKTYSKRVKDFVNRTMQGPVKSCDYCTDRGNALANAYRWISKIRKGTLQTIDSHCSFLYSYLGYQKLDYNKLNTTKYHGCPIIVNKGSVTEYMCSKNSIFVIRTSF</sequence>
<dbReference type="PANTHER" id="PTHR10704:SF44">
    <property type="entry name" value="LD35051P-RELATED"/>
    <property type="match status" value="1"/>
</dbReference>
<evidence type="ECO:0000313" key="2">
    <source>
        <dbReference type="Proteomes" id="UP000694844"/>
    </source>
</evidence>
<proteinExistence type="predicted"/>
<dbReference type="Gene3D" id="3.40.50.300">
    <property type="entry name" value="P-loop containing nucleotide triphosphate hydrolases"/>
    <property type="match status" value="1"/>
</dbReference>
<accession>A0A8B8B2B9</accession>
<dbReference type="AlphaFoldDB" id="A0A8B8B2B9"/>
<reference evidence="3" key="1">
    <citation type="submission" date="2025-08" db="UniProtKB">
        <authorList>
            <consortium name="RefSeq"/>
        </authorList>
    </citation>
    <scope>IDENTIFICATION</scope>
    <source>
        <tissue evidence="3">Whole sample</tissue>
    </source>
</reference>
<dbReference type="PANTHER" id="PTHR10704">
    <property type="entry name" value="CARBOHYDRATE SULFOTRANSFERASE"/>
    <property type="match status" value="1"/>
</dbReference>
<dbReference type="SUPFAM" id="SSF52540">
    <property type="entry name" value="P-loop containing nucleoside triphosphate hydrolases"/>
    <property type="match status" value="1"/>
</dbReference>
<evidence type="ECO:0000313" key="3">
    <source>
        <dbReference type="RefSeq" id="XP_022297183.1"/>
    </source>
</evidence>
<dbReference type="InterPro" id="IPR000863">
    <property type="entry name" value="Sulfotransferase_dom"/>
</dbReference>
<dbReference type="RefSeq" id="XP_022297183.1">
    <property type="nucleotide sequence ID" value="XM_022441475.1"/>
</dbReference>
<dbReference type="InterPro" id="IPR027417">
    <property type="entry name" value="P-loop_NTPase"/>
</dbReference>
<dbReference type="Proteomes" id="UP000694844">
    <property type="component" value="Chromosome 8"/>
</dbReference>
<gene>
    <name evidence="3" type="primary">LOC111106698</name>
</gene>
<dbReference type="Pfam" id="PF00685">
    <property type="entry name" value="Sulfotransfer_1"/>
    <property type="match status" value="1"/>
</dbReference>
<keyword evidence="2" id="KW-1185">Reference proteome</keyword>